<dbReference type="HOGENOM" id="CLU_592960_0_0_5"/>
<sequence length="461" mass="51606">MLTTDELGSLVIRISGKAGAEKRAVPWLCPLFFLRRAPRPERAALAFSIRAFCCLSAVHPIGRKGGSHFLNLRIGPTKIDSDFQADAVEVGYSPPLQSILPHVSHHSRRPSHLHPDPHRLGDRSQRPDDVECRRRAQRIRLQDRRAASALPHHRRSGFPRCLAFPALDRLFLRCRYHLDGRAYRRHAAFRPRRTDRRSRRGVFSFRQQRLHRAAARSADHRRRRARGVVDPACRASACHDGRRHSADGACGAQDRRQKRSQHALRASPDRHQSHTESAGDRACGRHGHAPFRPHHDGDAGDGRQSDRRHCRSGGADLARHGAGAIRRLRQFRHCQRHLELKAAAAARLRLGSEPSPRPQPRMDGSDRADLVGADRRQRLADRQPVRRRSQPRRLDDHGDNGARRPHGLALGLFPGRLSGSRHDKKSPACGPGFHECDHPAVHCVAVFGSGSGTGESASVCR</sequence>
<keyword evidence="3" id="KW-1185">Reference proteome</keyword>
<feature type="compositionally biased region" description="Basic and acidic residues" evidence="1">
    <location>
        <begin position="113"/>
        <end position="131"/>
    </location>
</feature>
<feature type="region of interest" description="Disordered" evidence="1">
    <location>
        <begin position="211"/>
        <end position="318"/>
    </location>
</feature>
<evidence type="ECO:0000256" key="1">
    <source>
        <dbReference type="SAM" id="MobiDB-lite"/>
    </source>
</evidence>
<feature type="compositionally biased region" description="Basic residues" evidence="1">
    <location>
        <begin position="103"/>
        <end position="112"/>
    </location>
</feature>
<dbReference type="Proteomes" id="UP000001936">
    <property type="component" value="Chromosome"/>
</dbReference>
<name>Q2KDX7_RHIEC</name>
<feature type="compositionally biased region" description="Basic and acidic residues" evidence="1">
    <location>
        <begin position="237"/>
        <end position="246"/>
    </location>
</feature>
<feature type="region of interest" description="Disordered" evidence="1">
    <location>
        <begin position="99"/>
        <end position="131"/>
    </location>
</feature>
<feature type="region of interest" description="Disordered" evidence="1">
    <location>
        <begin position="347"/>
        <end position="428"/>
    </location>
</feature>
<reference evidence="2 3" key="1">
    <citation type="journal article" date="2006" name="Proc. Natl. Acad. Sci. U.S.A.">
        <title>The partitioned Rhizobium etli genome: genetic and metabolic redundancy in seven interacting replicons.</title>
        <authorList>
            <person name="Gonzalez V."/>
            <person name="Santamaria R.I."/>
            <person name="Bustos P."/>
            <person name="Hernandez-Gonzalez I."/>
            <person name="Medrano-Soto A."/>
            <person name="Moreno-Hagelsieb G."/>
            <person name="Janga S.C."/>
            <person name="Ramirez M.A."/>
            <person name="Jimenez-Jacinto V."/>
            <person name="Collado-Vides J."/>
            <person name="Davila G."/>
        </authorList>
    </citation>
    <scope>NUCLEOTIDE SEQUENCE [LARGE SCALE GENOMIC DNA]</scope>
    <source>
        <strain evidence="3">ATCC 51251 / DSM 11541 / JCM 21823 / NBRC 15573 / CFN 42</strain>
    </source>
</reference>
<feature type="compositionally biased region" description="Basic and acidic residues" evidence="1">
    <location>
        <begin position="392"/>
        <end position="402"/>
    </location>
</feature>
<feature type="compositionally biased region" description="Basic and acidic residues" evidence="1">
    <location>
        <begin position="267"/>
        <end position="283"/>
    </location>
</feature>
<dbReference type="KEGG" id="ret:RHE_CH00134"/>
<feature type="compositionally biased region" description="Basic and acidic residues" evidence="1">
    <location>
        <begin position="363"/>
        <end position="384"/>
    </location>
</feature>
<feature type="compositionally biased region" description="Basic residues" evidence="1">
    <location>
        <begin position="211"/>
        <end position="226"/>
    </location>
</feature>
<evidence type="ECO:0000313" key="3">
    <source>
        <dbReference type="Proteomes" id="UP000001936"/>
    </source>
</evidence>
<dbReference type="EMBL" id="CP000133">
    <property type="protein sequence ID" value="ABC88959.1"/>
    <property type="molecule type" value="Genomic_DNA"/>
</dbReference>
<dbReference type="AlphaFoldDB" id="Q2KDX7"/>
<evidence type="ECO:0000313" key="2">
    <source>
        <dbReference type="EMBL" id="ABC88959.1"/>
    </source>
</evidence>
<accession>Q2KDX7</accession>
<organism evidence="2 3">
    <name type="scientific">Rhizobium etli (strain ATCC 51251 / DSM 11541 / JCM 21823 / NBRC 15573 / CFN 42)</name>
    <dbReference type="NCBI Taxonomy" id="347834"/>
    <lineage>
        <taxon>Bacteria</taxon>
        <taxon>Pseudomonadati</taxon>
        <taxon>Pseudomonadota</taxon>
        <taxon>Alphaproteobacteria</taxon>
        <taxon>Hyphomicrobiales</taxon>
        <taxon>Rhizobiaceae</taxon>
        <taxon>Rhizobium/Agrobacterium group</taxon>
        <taxon>Rhizobium</taxon>
    </lineage>
</organism>
<gene>
    <name evidence="2" type="ordered locus">RHE_CH00134</name>
</gene>
<protein>
    <submittedName>
        <fullName evidence="2">Probable sugar ABC transporter, permease protein</fullName>
    </submittedName>
</protein>
<feature type="compositionally biased region" description="Basic and acidic residues" evidence="1">
    <location>
        <begin position="293"/>
        <end position="307"/>
    </location>
</feature>
<proteinExistence type="predicted"/>